<dbReference type="PROSITE" id="PS00678">
    <property type="entry name" value="WD_REPEATS_1"/>
    <property type="match status" value="1"/>
</dbReference>
<dbReference type="InterPro" id="IPR001680">
    <property type="entry name" value="WD40_rpt"/>
</dbReference>
<dbReference type="InterPro" id="IPR015943">
    <property type="entry name" value="WD40/YVTN_repeat-like_dom_sf"/>
</dbReference>
<feature type="region of interest" description="Disordered" evidence="4">
    <location>
        <begin position="83"/>
        <end position="108"/>
    </location>
</feature>
<feature type="compositionally biased region" description="Basic and acidic residues" evidence="4">
    <location>
        <begin position="208"/>
        <end position="217"/>
    </location>
</feature>
<dbReference type="Gene3D" id="2.130.10.10">
    <property type="entry name" value="YVTN repeat-like/Quinoprotein amine dehydrogenase"/>
    <property type="match status" value="2"/>
</dbReference>
<dbReference type="CDD" id="cd00200">
    <property type="entry name" value="WD40"/>
    <property type="match status" value="1"/>
</dbReference>
<evidence type="ECO:0000256" key="1">
    <source>
        <dbReference type="ARBA" id="ARBA00022574"/>
    </source>
</evidence>
<dbReference type="PROSITE" id="PS50294">
    <property type="entry name" value="WD_REPEATS_REGION"/>
    <property type="match status" value="2"/>
</dbReference>
<dbReference type="InterPro" id="IPR019775">
    <property type="entry name" value="WD40_repeat_CS"/>
</dbReference>
<evidence type="ECO:0000256" key="2">
    <source>
        <dbReference type="ARBA" id="ARBA00022737"/>
    </source>
</evidence>
<dbReference type="EMBL" id="LVLJ01000898">
    <property type="protein sequence ID" value="OAE32023.1"/>
    <property type="molecule type" value="Genomic_DNA"/>
</dbReference>
<dbReference type="Proteomes" id="UP000077202">
    <property type="component" value="Unassembled WGS sequence"/>
</dbReference>
<feature type="chain" id="PRO_5008052500" evidence="5">
    <location>
        <begin position="18"/>
        <end position="761"/>
    </location>
</feature>
<dbReference type="PANTHER" id="PTHR16017">
    <property type="entry name" value="GASTRULATION DEFECTIVE PROTEIN 1-RELATED"/>
    <property type="match status" value="1"/>
</dbReference>
<dbReference type="InterPro" id="IPR036322">
    <property type="entry name" value="WD40_repeat_dom_sf"/>
</dbReference>
<protein>
    <submittedName>
        <fullName evidence="6">Uncharacterized protein</fullName>
    </submittedName>
</protein>
<feature type="compositionally biased region" description="Acidic residues" evidence="4">
    <location>
        <begin position="261"/>
        <end position="276"/>
    </location>
</feature>
<dbReference type="InterPro" id="IPR020472">
    <property type="entry name" value="WD40_PAC1"/>
</dbReference>
<dbReference type="SUPFAM" id="SSF50978">
    <property type="entry name" value="WD40 repeat-like"/>
    <property type="match status" value="1"/>
</dbReference>
<dbReference type="InterPro" id="IPR051858">
    <property type="entry name" value="WD_repeat_GAD-1"/>
</dbReference>
<sequence length="761" mass="83874">MFIVVPLILSFAVFVVSRYFICEGGDEKDVSVVSELQSTEVVLGSMTERKKIDFWKKPTQSSLRPYQRQNVTRPIAFVQPIIPSQKDDSKDSEPSSDEEADEVLDPGAVEDEAEVHTGFRASFPLSFGKQESKVISLENVHLKTQRPTVGGVKSAAVGEELLVNRFGTKGFGESALPKKVEVYVENERSRLPTNCHDDEELTAGSRMPSRDHGKQGSEDDESPIVGPPMPSRHHGKQIDDDEDGPMVGPPMPSRALIEGSSSDEDEEDDTADDNSGDEFRVPLSNEIVLKGHTKVVSSLAVDPTGSRVLTGGYDYTVKMYDFQGMNAQLRSFRHLEPSEGHQVRSLSWSPTADMFIVVTGSAQAKIFDRDGFTLGEFLKGDMYIRDLKNTKGHISGLTAGQWHPKDREKALTSSEDGSLRIWDVTDFKSQKQVIKPRLARPGRVSVSTCCWGQDGRCLAGGLADGSVQVWNVKAGWGSRPDIYIEKAHEGGDDVTGLCISADGYTLLSRSTDCTMKVWDLRQTKRAVQVFDGLPNSYAQTNVSFSPDERLILTGTSVERAGLTGGLLILFSKSKLELVRKVGLSATQSVVCTYWHPRLNQIFATVGDKKEGGTHVLYDPAISERGALVCVARAPRKKSADDFELKPVIHNPHALPMFRDDPSRKRQREKARSDPIKSKRPDLPVTGPGFGGRVGTTKGSLLTQYLMKEGGLIKETWMDEDPREAILKHAEAAANDPQIIAPAYAETQPKTLFYESEEDKED</sequence>
<accession>A0A176WHE1</accession>
<name>A0A176WHE1_MARPO</name>
<comment type="caution">
    <text evidence="6">The sequence shown here is derived from an EMBL/GenBank/DDBJ whole genome shotgun (WGS) entry which is preliminary data.</text>
</comment>
<dbReference type="PRINTS" id="PR00320">
    <property type="entry name" value="GPROTEINBRPT"/>
</dbReference>
<dbReference type="GO" id="GO:0005634">
    <property type="term" value="C:nucleus"/>
    <property type="evidence" value="ECO:0007669"/>
    <property type="project" value="TreeGrafter"/>
</dbReference>
<evidence type="ECO:0000256" key="4">
    <source>
        <dbReference type="SAM" id="MobiDB-lite"/>
    </source>
</evidence>
<dbReference type="GO" id="GO:0035861">
    <property type="term" value="C:site of double-strand break"/>
    <property type="evidence" value="ECO:0007669"/>
    <property type="project" value="TreeGrafter"/>
</dbReference>
<evidence type="ECO:0000256" key="5">
    <source>
        <dbReference type="SAM" id="SignalP"/>
    </source>
</evidence>
<dbReference type="PANTHER" id="PTHR16017:SF0">
    <property type="entry name" value="WD REPEAT-CONTAINING PROTEIN 70"/>
    <property type="match status" value="1"/>
</dbReference>
<feature type="repeat" description="WD" evidence="3">
    <location>
        <begin position="390"/>
        <end position="432"/>
    </location>
</feature>
<dbReference type="SMART" id="SM00320">
    <property type="entry name" value="WD40"/>
    <property type="match status" value="5"/>
</dbReference>
<dbReference type="PROSITE" id="PS50082">
    <property type="entry name" value="WD_REPEATS_2"/>
    <property type="match status" value="3"/>
</dbReference>
<keyword evidence="2" id="KW-0677">Repeat</keyword>
<proteinExistence type="predicted"/>
<dbReference type="Pfam" id="PF00400">
    <property type="entry name" value="WD40"/>
    <property type="match status" value="4"/>
</dbReference>
<keyword evidence="7" id="KW-1185">Reference proteome</keyword>
<dbReference type="FunFam" id="2.130.10.10:FF:000245">
    <property type="entry name" value="WD repeat-containing protein 70"/>
    <property type="match status" value="1"/>
</dbReference>
<feature type="repeat" description="WD" evidence="3">
    <location>
        <begin position="494"/>
        <end position="528"/>
    </location>
</feature>
<organism evidence="6 7">
    <name type="scientific">Marchantia polymorpha subsp. ruderalis</name>
    <dbReference type="NCBI Taxonomy" id="1480154"/>
    <lineage>
        <taxon>Eukaryota</taxon>
        <taxon>Viridiplantae</taxon>
        <taxon>Streptophyta</taxon>
        <taxon>Embryophyta</taxon>
        <taxon>Marchantiophyta</taxon>
        <taxon>Marchantiopsida</taxon>
        <taxon>Marchantiidae</taxon>
        <taxon>Marchantiales</taxon>
        <taxon>Marchantiaceae</taxon>
        <taxon>Marchantia</taxon>
    </lineage>
</organism>
<feature type="region of interest" description="Disordered" evidence="4">
    <location>
        <begin position="652"/>
        <end position="693"/>
    </location>
</feature>
<reference evidence="6" key="1">
    <citation type="submission" date="2016-03" db="EMBL/GenBank/DDBJ databases">
        <title>Mechanisms controlling the formation of the plant cell surface in tip-growing cells are functionally conserved among land plants.</title>
        <authorList>
            <person name="Honkanen S."/>
            <person name="Jones V.A."/>
            <person name="Morieri G."/>
            <person name="Champion C."/>
            <person name="Hetherington A.J."/>
            <person name="Kelly S."/>
            <person name="Saint-Marcoux D."/>
            <person name="Proust H."/>
            <person name="Prescott H."/>
            <person name="Dolan L."/>
        </authorList>
    </citation>
    <scope>NUCLEOTIDE SEQUENCE [LARGE SCALE GENOMIC DNA]</scope>
    <source>
        <tissue evidence="6">Whole gametophyte</tissue>
    </source>
</reference>
<evidence type="ECO:0000313" key="7">
    <source>
        <dbReference type="Proteomes" id="UP000077202"/>
    </source>
</evidence>
<keyword evidence="1 3" id="KW-0853">WD repeat</keyword>
<feature type="compositionally biased region" description="Basic and acidic residues" evidence="4">
    <location>
        <begin position="657"/>
        <end position="681"/>
    </location>
</feature>
<feature type="region of interest" description="Disordered" evidence="4">
    <location>
        <begin position="191"/>
        <end position="280"/>
    </location>
</feature>
<gene>
    <name evidence="6" type="ORF">AXG93_2278s1010</name>
</gene>
<feature type="compositionally biased region" description="Acidic residues" evidence="4">
    <location>
        <begin position="94"/>
        <end position="108"/>
    </location>
</feature>
<feature type="repeat" description="WD" evidence="3">
    <location>
        <begin position="289"/>
        <end position="330"/>
    </location>
</feature>
<evidence type="ECO:0000313" key="6">
    <source>
        <dbReference type="EMBL" id="OAE32023.1"/>
    </source>
</evidence>
<keyword evidence="5" id="KW-0732">Signal</keyword>
<dbReference type="AlphaFoldDB" id="A0A176WHE1"/>
<feature type="signal peptide" evidence="5">
    <location>
        <begin position="1"/>
        <end position="17"/>
    </location>
</feature>
<evidence type="ECO:0000256" key="3">
    <source>
        <dbReference type="PROSITE-ProRule" id="PRU00221"/>
    </source>
</evidence>